<keyword evidence="5 8" id="KW-0812">Transmembrane</keyword>
<evidence type="ECO:0000256" key="2">
    <source>
        <dbReference type="ARBA" id="ARBA00022475"/>
    </source>
</evidence>
<evidence type="ECO:0000313" key="10">
    <source>
        <dbReference type="EMBL" id="NER31175.1"/>
    </source>
</evidence>
<proteinExistence type="predicted"/>
<evidence type="ECO:0000256" key="4">
    <source>
        <dbReference type="ARBA" id="ARBA00022679"/>
    </source>
</evidence>
<evidence type="ECO:0000256" key="6">
    <source>
        <dbReference type="ARBA" id="ARBA00022989"/>
    </source>
</evidence>
<gene>
    <name evidence="10" type="ORF">F6J89_27030</name>
</gene>
<evidence type="ECO:0000256" key="3">
    <source>
        <dbReference type="ARBA" id="ARBA00022676"/>
    </source>
</evidence>
<keyword evidence="3" id="KW-0328">Glycosyltransferase</keyword>
<accession>A0A6B3NJY2</accession>
<protein>
    <recommendedName>
        <fullName evidence="9">Glycosyltransferase RgtA/B/C/D-like domain-containing protein</fullName>
    </recommendedName>
</protein>
<dbReference type="GO" id="GO:0005886">
    <property type="term" value="C:plasma membrane"/>
    <property type="evidence" value="ECO:0007669"/>
    <property type="project" value="UniProtKB-SubCell"/>
</dbReference>
<dbReference type="PANTHER" id="PTHR33908:SF11">
    <property type="entry name" value="MEMBRANE PROTEIN"/>
    <property type="match status" value="1"/>
</dbReference>
<feature type="transmembrane region" description="Helical" evidence="8">
    <location>
        <begin position="203"/>
        <end position="229"/>
    </location>
</feature>
<dbReference type="EMBL" id="JAAHFQ010000739">
    <property type="protein sequence ID" value="NER31175.1"/>
    <property type="molecule type" value="Genomic_DNA"/>
</dbReference>
<feature type="transmembrane region" description="Helical" evidence="8">
    <location>
        <begin position="390"/>
        <end position="410"/>
    </location>
</feature>
<feature type="transmembrane region" description="Helical" evidence="8">
    <location>
        <begin position="12"/>
        <end position="32"/>
    </location>
</feature>
<feature type="transmembrane region" description="Helical" evidence="8">
    <location>
        <begin position="333"/>
        <end position="353"/>
    </location>
</feature>
<comment type="caution">
    <text evidence="10">The sequence shown here is derived from an EMBL/GenBank/DDBJ whole genome shotgun (WGS) entry which is preliminary data.</text>
</comment>
<feature type="transmembrane region" description="Helical" evidence="8">
    <location>
        <begin position="306"/>
        <end position="326"/>
    </location>
</feature>
<keyword evidence="7 8" id="KW-0472">Membrane</keyword>
<dbReference type="GO" id="GO:0009103">
    <property type="term" value="P:lipopolysaccharide biosynthetic process"/>
    <property type="evidence" value="ECO:0007669"/>
    <property type="project" value="UniProtKB-ARBA"/>
</dbReference>
<feature type="transmembrane region" description="Helical" evidence="8">
    <location>
        <begin position="241"/>
        <end position="264"/>
    </location>
</feature>
<comment type="subcellular location">
    <subcellularLocation>
        <location evidence="1">Cell membrane</location>
        <topology evidence="1">Multi-pass membrane protein</topology>
    </subcellularLocation>
</comment>
<keyword evidence="4" id="KW-0808">Transferase</keyword>
<sequence>MSKTNKEKSHRITGLQLFIIIVLVLGVFFRFVNLDQKVYWHDEAYTSLRISGYTTTEVVQQIFNGQVIGISDLQQYQRPNPEKGLVDAIKALAIDNAQHPPLYYILLRFWVQLFGNSVAVTRSLSALISLLVFPCVYWLCLELFESPLVGAITIALIAVSPFHVLYAQEAREYSLWTVTILLSSAALLRALRVNRLSTWGIYTVALTLSFYTFPFSIFVGMGQGIYVILREGFRFNRTVRAYLVTSLIAFLSFLPWLTIAIATWPEKGSNWTAVPIPLLIWLKMWGMHINRAFILTIGNFGFDHLLTYLTLPVFLILIGYSIYFICDRTPKKVWFFVLTLMGTLALVLALPDLILGGQRSTSSRYLVPFYLGIQLSVAYLLATSFSKGKFWQVVMVGLISAGVISCAITSQAETSWNKVISYYNHQIAGVVNETTAPLLIGNSFGMNFGNILALSYLLEPKVSFQLVNGSTQPDFLHIPKIPQGFSDVFVLNPSEQFREKMEQEYKGQLELAYNDNYFWLWKLRR</sequence>
<reference evidence="10" key="1">
    <citation type="submission" date="2019-11" db="EMBL/GenBank/DDBJ databases">
        <title>Genomic insights into an expanded diversity of filamentous marine cyanobacteria reveals the extraordinary biosynthetic potential of Moorea and Okeania.</title>
        <authorList>
            <person name="Ferreira Leao T."/>
            <person name="Wang M."/>
            <person name="Moss N."/>
            <person name="Da Silva R."/>
            <person name="Sanders J."/>
            <person name="Nurk S."/>
            <person name="Gurevich A."/>
            <person name="Humphrey G."/>
            <person name="Reher R."/>
            <person name="Zhu Q."/>
            <person name="Belda-Ferre P."/>
            <person name="Glukhov E."/>
            <person name="Rex R."/>
            <person name="Dorrestein P.C."/>
            <person name="Knight R."/>
            <person name="Pevzner P."/>
            <person name="Gerwick W.H."/>
            <person name="Gerwick L."/>
        </authorList>
    </citation>
    <scope>NUCLEOTIDE SEQUENCE</scope>
    <source>
        <strain evidence="10">SIO1C4</strain>
    </source>
</reference>
<dbReference type="GO" id="GO:0016763">
    <property type="term" value="F:pentosyltransferase activity"/>
    <property type="evidence" value="ECO:0007669"/>
    <property type="project" value="TreeGrafter"/>
</dbReference>
<evidence type="ECO:0000256" key="7">
    <source>
        <dbReference type="ARBA" id="ARBA00023136"/>
    </source>
</evidence>
<dbReference type="InterPro" id="IPR050297">
    <property type="entry name" value="LipidA_mod_glycosyltrf_83"/>
</dbReference>
<feature type="domain" description="Glycosyltransferase RgtA/B/C/D-like" evidence="9">
    <location>
        <begin position="98"/>
        <end position="257"/>
    </location>
</feature>
<organism evidence="10">
    <name type="scientific">Symploca sp. SIO1C4</name>
    <dbReference type="NCBI Taxonomy" id="2607765"/>
    <lineage>
        <taxon>Bacteria</taxon>
        <taxon>Bacillati</taxon>
        <taxon>Cyanobacteriota</taxon>
        <taxon>Cyanophyceae</taxon>
        <taxon>Coleofasciculales</taxon>
        <taxon>Coleofasciculaceae</taxon>
        <taxon>Symploca</taxon>
    </lineage>
</organism>
<name>A0A6B3NJY2_9CYAN</name>
<dbReference type="InterPro" id="IPR038731">
    <property type="entry name" value="RgtA/B/C-like"/>
</dbReference>
<keyword evidence="2" id="KW-1003">Cell membrane</keyword>
<keyword evidence="6 8" id="KW-1133">Transmembrane helix</keyword>
<evidence type="ECO:0000256" key="5">
    <source>
        <dbReference type="ARBA" id="ARBA00022692"/>
    </source>
</evidence>
<evidence type="ECO:0000256" key="8">
    <source>
        <dbReference type="SAM" id="Phobius"/>
    </source>
</evidence>
<evidence type="ECO:0000256" key="1">
    <source>
        <dbReference type="ARBA" id="ARBA00004651"/>
    </source>
</evidence>
<dbReference type="AlphaFoldDB" id="A0A6B3NJY2"/>
<evidence type="ECO:0000259" key="9">
    <source>
        <dbReference type="Pfam" id="PF13231"/>
    </source>
</evidence>
<feature type="transmembrane region" description="Helical" evidence="8">
    <location>
        <begin position="123"/>
        <end position="141"/>
    </location>
</feature>
<feature type="transmembrane region" description="Helical" evidence="8">
    <location>
        <begin position="148"/>
        <end position="167"/>
    </location>
</feature>
<dbReference type="Pfam" id="PF13231">
    <property type="entry name" value="PMT_2"/>
    <property type="match status" value="1"/>
</dbReference>
<dbReference type="PANTHER" id="PTHR33908">
    <property type="entry name" value="MANNOSYLTRANSFERASE YKCB-RELATED"/>
    <property type="match status" value="1"/>
</dbReference>
<feature type="transmembrane region" description="Helical" evidence="8">
    <location>
        <begin position="365"/>
        <end position="383"/>
    </location>
</feature>